<gene>
    <name evidence="1" type="ORF">Gohar_008911</name>
</gene>
<evidence type="ECO:0000313" key="2">
    <source>
        <dbReference type="Proteomes" id="UP000593560"/>
    </source>
</evidence>
<proteinExistence type="predicted"/>
<keyword evidence="2" id="KW-1185">Reference proteome</keyword>
<name>A0A7J9GL84_9ROSI</name>
<organism evidence="1 2">
    <name type="scientific">Gossypium harknessii</name>
    <dbReference type="NCBI Taxonomy" id="34285"/>
    <lineage>
        <taxon>Eukaryota</taxon>
        <taxon>Viridiplantae</taxon>
        <taxon>Streptophyta</taxon>
        <taxon>Embryophyta</taxon>
        <taxon>Tracheophyta</taxon>
        <taxon>Spermatophyta</taxon>
        <taxon>Magnoliopsida</taxon>
        <taxon>eudicotyledons</taxon>
        <taxon>Gunneridae</taxon>
        <taxon>Pentapetalae</taxon>
        <taxon>rosids</taxon>
        <taxon>malvids</taxon>
        <taxon>Malvales</taxon>
        <taxon>Malvaceae</taxon>
        <taxon>Malvoideae</taxon>
        <taxon>Gossypium</taxon>
    </lineage>
</organism>
<reference evidence="1 2" key="1">
    <citation type="journal article" date="2019" name="Genome Biol. Evol.">
        <title>Insights into the evolution of the New World diploid cottons (Gossypium, subgenus Houzingenia) based on genome sequencing.</title>
        <authorList>
            <person name="Grover C.E."/>
            <person name="Arick M.A. 2nd"/>
            <person name="Thrash A."/>
            <person name="Conover J.L."/>
            <person name="Sanders W.S."/>
            <person name="Peterson D.G."/>
            <person name="Frelichowski J.E."/>
            <person name="Scheffler J.A."/>
            <person name="Scheffler B.E."/>
            <person name="Wendel J.F."/>
        </authorList>
    </citation>
    <scope>NUCLEOTIDE SEQUENCE [LARGE SCALE GENOMIC DNA]</scope>
    <source>
        <strain evidence="1">0</strain>
        <tissue evidence="1">Leaf</tissue>
    </source>
</reference>
<evidence type="ECO:0000313" key="1">
    <source>
        <dbReference type="EMBL" id="MBA0798310.1"/>
    </source>
</evidence>
<dbReference type="Proteomes" id="UP000593560">
    <property type="component" value="Unassembled WGS sequence"/>
</dbReference>
<comment type="caution">
    <text evidence="1">The sequence shown here is derived from an EMBL/GenBank/DDBJ whole genome shotgun (WGS) entry which is preliminary data.</text>
</comment>
<dbReference type="OrthoDB" id="947756at2759"/>
<dbReference type="EMBL" id="JABFAD010000005">
    <property type="protein sequence ID" value="MBA0798310.1"/>
    <property type="molecule type" value="Genomic_DNA"/>
</dbReference>
<dbReference type="AlphaFoldDB" id="A0A7J9GL84"/>
<sequence>MVGSSTKITSTMLIGLKMLCVSWKEKLLKTL</sequence>
<accession>A0A7J9GL84</accession>
<protein>
    <submittedName>
        <fullName evidence="1">Uncharacterized protein</fullName>
    </submittedName>
</protein>